<reference evidence="1" key="1">
    <citation type="journal article" date="2015" name="Nature">
        <title>Complex archaea that bridge the gap between prokaryotes and eukaryotes.</title>
        <authorList>
            <person name="Spang A."/>
            <person name="Saw J.H."/>
            <person name="Jorgensen S.L."/>
            <person name="Zaremba-Niedzwiedzka K."/>
            <person name="Martijn J."/>
            <person name="Lind A.E."/>
            <person name="van Eijk R."/>
            <person name="Schleper C."/>
            <person name="Guy L."/>
            <person name="Ettema T.J."/>
        </authorList>
    </citation>
    <scope>NUCLEOTIDE SEQUENCE</scope>
</reference>
<name>A0A0F9J3U2_9ZZZZ</name>
<organism evidence="1">
    <name type="scientific">marine sediment metagenome</name>
    <dbReference type="NCBI Taxonomy" id="412755"/>
    <lineage>
        <taxon>unclassified sequences</taxon>
        <taxon>metagenomes</taxon>
        <taxon>ecological metagenomes</taxon>
    </lineage>
</organism>
<dbReference type="EMBL" id="LAZR01019096">
    <property type="protein sequence ID" value="KKL93792.1"/>
    <property type="molecule type" value="Genomic_DNA"/>
</dbReference>
<evidence type="ECO:0000313" key="1">
    <source>
        <dbReference type="EMBL" id="KKL93792.1"/>
    </source>
</evidence>
<accession>A0A0F9J3U2</accession>
<gene>
    <name evidence="1" type="ORF">LCGC14_1871160</name>
</gene>
<sequence>MSALKCRELKENDMVRFDASSKRYGTAEFIFCFVLKRGKLKELFIWPSQQANVTEFFHVALPYAPQQFGVSAWTHKEMDEPRPWMFFWCREHRCVAMRVYVPKQAKCFRVHFGSWFRIIFDTTCEPYGGMLK</sequence>
<proteinExistence type="predicted"/>
<dbReference type="AlphaFoldDB" id="A0A0F9J3U2"/>
<protein>
    <submittedName>
        <fullName evidence="1">Uncharacterized protein</fullName>
    </submittedName>
</protein>
<comment type="caution">
    <text evidence="1">The sequence shown here is derived from an EMBL/GenBank/DDBJ whole genome shotgun (WGS) entry which is preliminary data.</text>
</comment>